<dbReference type="AlphaFoldDB" id="A0A4Q2EI23"/>
<gene>
    <name evidence="1" type="ORF">C1706_00260</name>
</gene>
<evidence type="ECO:0000313" key="2">
    <source>
        <dbReference type="Proteomes" id="UP000290624"/>
    </source>
</evidence>
<dbReference type="Pfam" id="PF21853">
    <property type="entry name" value="DUF6912"/>
    <property type="match status" value="1"/>
</dbReference>
<dbReference type="EMBL" id="PPCV01000001">
    <property type="protein sequence ID" value="RXW33240.1"/>
    <property type="molecule type" value="Genomic_DNA"/>
</dbReference>
<evidence type="ECO:0000313" key="1">
    <source>
        <dbReference type="EMBL" id="RXW33240.1"/>
    </source>
</evidence>
<dbReference type="OrthoDB" id="3730240at2"/>
<keyword evidence="2" id="KW-1185">Reference proteome</keyword>
<comment type="caution">
    <text evidence="1">The sequence shown here is derived from an EMBL/GenBank/DDBJ whole genome shotgun (WGS) entry which is preliminary data.</text>
</comment>
<accession>A0A4Q2EI23</accession>
<name>A0A4Q2EI23_9ACTN</name>
<protein>
    <submittedName>
        <fullName evidence="1">Uncharacterized protein</fullName>
    </submittedName>
</protein>
<dbReference type="Proteomes" id="UP000290624">
    <property type="component" value="Unassembled WGS sequence"/>
</dbReference>
<sequence length="151" mass="15968">MLVFVPLDPAGLAQWAQSGIRDVTGFAATPSFLDTFDLPVADSEDADLTLLELAGIEGLLRHGRRLVAVGQFAADGIEPAEFGAVAADGVSWESIESLFADNPVGAQAATAVHAILPESTLEAAWEDEAVTDLLRTTELLWHGPSEWEGLV</sequence>
<dbReference type="InterPro" id="IPR054206">
    <property type="entry name" value="DUF6912"/>
</dbReference>
<proteinExistence type="predicted"/>
<reference evidence="1 2" key="1">
    <citation type="submission" date="2018-01" db="EMBL/GenBank/DDBJ databases">
        <title>Lactibacter flavus gen. nov., sp. nov., a novel bacterium of the family Propionibacteriaceae isolated from raw milk and dairy products.</title>
        <authorList>
            <person name="Wenning M."/>
            <person name="Breitenwieser F."/>
            <person name="Huptas C."/>
            <person name="von Neubeck M."/>
            <person name="Busse H.-J."/>
            <person name="Scherer S."/>
        </authorList>
    </citation>
    <scope>NUCLEOTIDE SEQUENCE [LARGE SCALE GENOMIC DNA]</scope>
    <source>
        <strain evidence="1 2">VG341</strain>
    </source>
</reference>
<dbReference type="RefSeq" id="WP_129457207.1">
    <property type="nucleotide sequence ID" value="NZ_PPCV01000001.1"/>
</dbReference>
<organism evidence="1 2">
    <name type="scientific">Propioniciclava flava</name>
    <dbReference type="NCBI Taxonomy" id="2072026"/>
    <lineage>
        <taxon>Bacteria</taxon>
        <taxon>Bacillati</taxon>
        <taxon>Actinomycetota</taxon>
        <taxon>Actinomycetes</taxon>
        <taxon>Propionibacteriales</taxon>
        <taxon>Propionibacteriaceae</taxon>
        <taxon>Propioniciclava</taxon>
    </lineage>
</organism>